<keyword evidence="3" id="KW-1185">Reference proteome</keyword>
<protein>
    <submittedName>
        <fullName evidence="2">Uncharacterized protein</fullName>
    </submittedName>
</protein>
<dbReference type="Proteomes" id="UP000625631">
    <property type="component" value="Unassembled WGS sequence"/>
</dbReference>
<proteinExistence type="predicted"/>
<reference evidence="2 3" key="1">
    <citation type="submission" date="2020-12" db="EMBL/GenBank/DDBJ databases">
        <title>Hymenobacter sp.</title>
        <authorList>
            <person name="Kim M.K."/>
        </authorList>
    </citation>
    <scope>NUCLEOTIDE SEQUENCE [LARGE SCALE GENOMIC DNA]</scope>
    <source>
        <strain evidence="2 3">BT442</strain>
    </source>
</reference>
<sequence>MTDEWLGVTMPYFCTMLQPKNLLMKRGTSLGRDPRMDRKVFSAIGFSSFAAGISVVFSGYRPAAVSDSETVFLCPLSSLTAAFTS</sequence>
<organism evidence="2 3">
    <name type="scientific">Hymenobacter negativus</name>
    <dbReference type="NCBI Taxonomy" id="2795026"/>
    <lineage>
        <taxon>Bacteria</taxon>
        <taxon>Pseudomonadati</taxon>
        <taxon>Bacteroidota</taxon>
        <taxon>Cytophagia</taxon>
        <taxon>Cytophagales</taxon>
        <taxon>Hymenobacteraceae</taxon>
        <taxon>Hymenobacter</taxon>
    </lineage>
</organism>
<gene>
    <name evidence="2" type="ORF">I7X13_02360</name>
</gene>
<evidence type="ECO:0000313" key="2">
    <source>
        <dbReference type="EMBL" id="MBH8556871.1"/>
    </source>
</evidence>
<keyword evidence="1" id="KW-0472">Membrane</keyword>
<accession>A0ABS0Q3K5</accession>
<feature type="transmembrane region" description="Helical" evidence="1">
    <location>
        <begin position="40"/>
        <end position="60"/>
    </location>
</feature>
<comment type="caution">
    <text evidence="2">The sequence shown here is derived from an EMBL/GenBank/DDBJ whole genome shotgun (WGS) entry which is preliminary data.</text>
</comment>
<name>A0ABS0Q3K5_9BACT</name>
<evidence type="ECO:0000313" key="3">
    <source>
        <dbReference type="Proteomes" id="UP000625631"/>
    </source>
</evidence>
<dbReference type="EMBL" id="JAEDAE010000001">
    <property type="protein sequence ID" value="MBH8556871.1"/>
    <property type="molecule type" value="Genomic_DNA"/>
</dbReference>
<keyword evidence="1" id="KW-1133">Transmembrane helix</keyword>
<keyword evidence="1" id="KW-0812">Transmembrane</keyword>
<evidence type="ECO:0000256" key="1">
    <source>
        <dbReference type="SAM" id="Phobius"/>
    </source>
</evidence>